<dbReference type="Proteomes" id="UP000199077">
    <property type="component" value="Chromosome I"/>
</dbReference>
<evidence type="ECO:0000313" key="2">
    <source>
        <dbReference type="Proteomes" id="UP000199077"/>
    </source>
</evidence>
<gene>
    <name evidence="1" type="ORF">SAMN04489867_0789</name>
</gene>
<dbReference type="AlphaFoldDB" id="A0A1H0N202"/>
<accession>A0A1H0N202</accession>
<protein>
    <submittedName>
        <fullName evidence="1">Uncharacterized protein</fullName>
    </submittedName>
</protein>
<name>A0A1H0N202_9MICO</name>
<sequence length="61" mass="6788">MTEFHSEITQRATRAVQSLRKAQESGDDYLASVREAELENLARLASEHGLRIPELNGYSAA</sequence>
<dbReference type="OrthoDB" id="3482738at2"/>
<proteinExistence type="predicted"/>
<reference evidence="2" key="1">
    <citation type="submission" date="2016-10" db="EMBL/GenBank/DDBJ databases">
        <authorList>
            <person name="Varghese N."/>
            <person name="Submissions S."/>
        </authorList>
    </citation>
    <scope>NUCLEOTIDE SEQUENCE [LARGE SCALE GENOMIC DNA]</scope>
    <source>
        <strain evidence="2">DSM 22329</strain>
    </source>
</reference>
<organism evidence="1 2">
    <name type="scientific">Pedococcus dokdonensis</name>
    <dbReference type="NCBI Taxonomy" id="443156"/>
    <lineage>
        <taxon>Bacteria</taxon>
        <taxon>Bacillati</taxon>
        <taxon>Actinomycetota</taxon>
        <taxon>Actinomycetes</taxon>
        <taxon>Micrococcales</taxon>
        <taxon>Intrasporangiaceae</taxon>
        <taxon>Pedococcus</taxon>
    </lineage>
</organism>
<evidence type="ECO:0000313" key="1">
    <source>
        <dbReference type="EMBL" id="SDO86555.1"/>
    </source>
</evidence>
<keyword evidence="2" id="KW-1185">Reference proteome</keyword>
<dbReference type="RefSeq" id="WP_091781779.1">
    <property type="nucleotide sequence ID" value="NZ_LT629711.1"/>
</dbReference>
<dbReference type="EMBL" id="LT629711">
    <property type="protein sequence ID" value="SDO86555.1"/>
    <property type="molecule type" value="Genomic_DNA"/>
</dbReference>